<dbReference type="EMBL" id="BMPT01000006">
    <property type="protein sequence ID" value="GGM23896.1"/>
    <property type="molecule type" value="Genomic_DNA"/>
</dbReference>
<proteinExistence type="predicted"/>
<evidence type="ECO:0008006" key="5">
    <source>
        <dbReference type="Google" id="ProtNLM"/>
    </source>
</evidence>
<dbReference type="CDD" id="cd15482">
    <property type="entry name" value="Sialidase_non-viral"/>
    <property type="match status" value="1"/>
</dbReference>
<reference evidence="3" key="1">
    <citation type="journal article" date="2014" name="Int. J. Syst. Evol. Microbiol.">
        <title>Complete genome sequence of Corynebacterium casei LMG S-19264T (=DSM 44701T), isolated from a smear-ripened cheese.</title>
        <authorList>
            <consortium name="US DOE Joint Genome Institute (JGI-PGF)"/>
            <person name="Walter F."/>
            <person name="Albersmeier A."/>
            <person name="Kalinowski J."/>
            <person name="Ruckert C."/>
        </authorList>
    </citation>
    <scope>NUCLEOTIDE SEQUENCE</scope>
    <source>
        <strain evidence="3">JCM 3051</strain>
    </source>
</reference>
<dbReference type="PANTHER" id="PTHR38792">
    <property type="entry name" value="BNR/ASP-BOX REPEAT DOMAIN PROTEIN (AFU_ORTHOLOGUE AFUA_7G06430)-RELATED"/>
    <property type="match status" value="1"/>
</dbReference>
<dbReference type="AlphaFoldDB" id="A0A8H9L335"/>
<keyword evidence="2" id="KW-0732">Signal</keyword>
<gene>
    <name evidence="3" type="ORF">GCM10010102_19500</name>
</gene>
<keyword evidence="4" id="KW-1185">Reference proteome</keyword>
<dbReference type="InterPro" id="IPR036278">
    <property type="entry name" value="Sialidase_sf"/>
</dbReference>
<feature type="chain" id="PRO_5039681149" description="BNR repeat protein" evidence="2">
    <location>
        <begin position="21"/>
        <end position="412"/>
    </location>
</feature>
<dbReference type="Proteomes" id="UP000655589">
    <property type="component" value="Unassembled WGS sequence"/>
</dbReference>
<evidence type="ECO:0000313" key="3">
    <source>
        <dbReference type="EMBL" id="GGM23896.1"/>
    </source>
</evidence>
<sequence>MVLRRVAAPFLAAVAGTALAALALPGAAAPATASQSTGTPPAAVSADPPPGGALNGTRLMDGTALYPRAIRLEHAGAANGTIVASVVTFDDAGGHGAIFTSTDDGRSFERVGTVTDPGAARGLCCSTLYELPQQVGDLAPGTLLWSASVGQDEDESTRRMTLPVWASTDQGRTWEHLSTAAVAPTAKGLWEPEFAVTRDGRLALYVSDENQQPAHSQTLVQTTSPDGRTWAPLENVVAAQDPDLRPGMPVVRRLPNGTYLMSYEVCGPVEDCRHYVRRSPDGTTWGDPAALGHPVTTADGTHFRHTPNISWYDDGTPDGRLLAVGQMLYGANGGVLPGSGATLLANDAAPESPWSTGPAPVGVLDPWNNYCPNYSPTLLPMPERGEVLEISTGYEAEGGACTAYFGVGDLPD</sequence>
<evidence type="ECO:0000256" key="1">
    <source>
        <dbReference type="SAM" id="MobiDB-lite"/>
    </source>
</evidence>
<comment type="caution">
    <text evidence="3">The sequence shown here is derived from an EMBL/GenBank/DDBJ whole genome shotgun (WGS) entry which is preliminary data.</text>
</comment>
<dbReference type="PANTHER" id="PTHR38792:SF3">
    <property type="entry name" value="BNR_ASP-BOX REPEAT DOMAIN PROTEIN (AFU_ORTHOLOGUE AFUA_7G06430)-RELATED"/>
    <property type="match status" value="1"/>
</dbReference>
<accession>A0A8H9L335</accession>
<name>A0A8H9L335_9MICO</name>
<protein>
    <recommendedName>
        <fullName evidence="5">BNR repeat protein</fullName>
    </recommendedName>
</protein>
<dbReference type="SUPFAM" id="SSF50939">
    <property type="entry name" value="Sialidases"/>
    <property type="match status" value="1"/>
</dbReference>
<evidence type="ECO:0000256" key="2">
    <source>
        <dbReference type="SAM" id="SignalP"/>
    </source>
</evidence>
<evidence type="ECO:0000313" key="4">
    <source>
        <dbReference type="Proteomes" id="UP000655589"/>
    </source>
</evidence>
<feature type="region of interest" description="Disordered" evidence="1">
    <location>
        <begin position="31"/>
        <end position="54"/>
    </location>
</feature>
<feature type="compositionally biased region" description="Low complexity" evidence="1">
    <location>
        <begin position="31"/>
        <end position="43"/>
    </location>
</feature>
<dbReference type="RefSeq" id="WP_171104916.1">
    <property type="nucleotide sequence ID" value="NZ_BMPT01000006.1"/>
</dbReference>
<reference evidence="3" key="2">
    <citation type="submission" date="2020-09" db="EMBL/GenBank/DDBJ databases">
        <authorList>
            <person name="Sun Q."/>
            <person name="Ohkuma M."/>
        </authorList>
    </citation>
    <scope>NUCLEOTIDE SEQUENCE</scope>
    <source>
        <strain evidence="3">JCM 3051</strain>
    </source>
</reference>
<dbReference type="Gene3D" id="2.120.10.10">
    <property type="match status" value="1"/>
</dbReference>
<organism evidence="3 4">
    <name type="scientific">Promicromonospora citrea</name>
    <dbReference type="NCBI Taxonomy" id="43677"/>
    <lineage>
        <taxon>Bacteria</taxon>
        <taxon>Bacillati</taxon>
        <taxon>Actinomycetota</taxon>
        <taxon>Actinomycetes</taxon>
        <taxon>Micrococcales</taxon>
        <taxon>Promicromonosporaceae</taxon>
        <taxon>Promicromonospora</taxon>
    </lineage>
</organism>
<feature type="signal peptide" evidence="2">
    <location>
        <begin position="1"/>
        <end position="20"/>
    </location>
</feature>